<dbReference type="InterPro" id="IPR016039">
    <property type="entry name" value="Thiolase-like"/>
</dbReference>
<gene>
    <name evidence="4" type="ORF">ECE50_002335</name>
</gene>
<comment type="similarity">
    <text evidence="1 3">Belongs to the thiolase-like superfamily. Beta-ketoacyl-ACP synthases family.</text>
</comment>
<dbReference type="OrthoDB" id="9808669at2"/>
<dbReference type="InterPro" id="IPR000794">
    <property type="entry name" value="Beta-ketoacyl_synthase"/>
</dbReference>
<dbReference type="Gene3D" id="3.40.47.10">
    <property type="match status" value="2"/>
</dbReference>
<dbReference type="InterPro" id="IPR014031">
    <property type="entry name" value="Ketoacyl_synth_C"/>
</dbReference>
<organism evidence="4 5">
    <name type="scientific">Chitinophaga solisilvae</name>
    <dbReference type="NCBI Taxonomy" id="1233460"/>
    <lineage>
        <taxon>Bacteria</taxon>
        <taxon>Pseudomonadati</taxon>
        <taxon>Bacteroidota</taxon>
        <taxon>Chitinophagia</taxon>
        <taxon>Chitinophagales</taxon>
        <taxon>Chitinophagaceae</taxon>
        <taxon>Chitinophaga</taxon>
    </lineage>
</organism>
<dbReference type="PANTHER" id="PTHR11712:SF336">
    <property type="entry name" value="3-OXOACYL-[ACYL-CARRIER-PROTEIN] SYNTHASE, MITOCHONDRIAL"/>
    <property type="match status" value="1"/>
</dbReference>
<dbReference type="PROSITE" id="PS52004">
    <property type="entry name" value="KS3_2"/>
    <property type="match status" value="1"/>
</dbReference>
<proteinExistence type="inferred from homology"/>
<dbReference type="SMART" id="SM00825">
    <property type="entry name" value="PKS_KS"/>
    <property type="match status" value="1"/>
</dbReference>
<dbReference type="Pfam" id="PF02801">
    <property type="entry name" value="Ketoacyl-synt_C"/>
    <property type="match status" value="1"/>
</dbReference>
<evidence type="ECO:0000256" key="3">
    <source>
        <dbReference type="RuleBase" id="RU003694"/>
    </source>
</evidence>
<keyword evidence="5" id="KW-1185">Reference proteome</keyword>
<dbReference type="InterPro" id="IPR020841">
    <property type="entry name" value="PKS_Beta-ketoAc_synthase_dom"/>
</dbReference>
<dbReference type="InterPro" id="IPR014030">
    <property type="entry name" value="Ketoacyl_synth_N"/>
</dbReference>
<dbReference type="Pfam" id="PF00109">
    <property type="entry name" value="ketoacyl-synt"/>
    <property type="match status" value="1"/>
</dbReference>
<evidence type="ECO:0000313" key="5">
    <source>
        <dbReference type="Proteomes" id="UP000281028"/>
    </source>
</evidence>
<dbReference type="GO" id="GO:0004315">
    <property type="term" value="F:3-oxoacyl-[acyl-carrier-protein] synthase activity"/>
    <property type="evidence" value="ECO:0007669"/>
    <property type="project" value="TreeGrafter"/>
</dbReference>
<comment type="caution">
    <text evidence="4">The sequence shown here is derived from an EMBL/GenBank/DDBJ whole genome shotgun (WGS) entry which is preliminary data.</text>
</comment>
<dbReference type="PANTHER" id="PTHR11712">
    <property type="entry name" value="POLYKETIDE SYNTHASE-RELATED"/>
    <property type="match status" value="1"/>
</dbReference>
<protein>
    <submittedName>
        <fullName evidence="4">Polyketide beta-ketoacyl:ACP synthase</fullName>
    </submittedName>
</protein>
<dbReference type="EMBL" id="RIAR02000001">
    <property type="protein sequence ID" value="NSL85651.1"/>
    <property type="molecule type" value="Genomic_DNA"/>
</dbReference>
<dbReference type="NCBIfam" id="NF005490">
    <property type="entry name" value="PRK07103.1"/>
    <property type="match status" value="1"/>
</dbReference>
<evidence type="ECO:0000256" key="2">
    <source>
        <dbReference type="ARBA" id="ARBA00022679"/>
    </source>
</evidence>
<accession>A0A3S1CZQ8</accession>
<evidence type="ECO:0000313" key="4">
    <source>
        <dbReference type="EMBL" id="NSL85651.1"/>
    </source>
</evidence>
<name>A0A3S1CZQ8_9BACT</name>
<dbReference type="SUPFAM" id="SSF53901">
    <property type="entry name" value="Thiolase-like"/>
    <property type="match status" value="2"/>
</dbReference>
<evidence type="ECO:0000256" key="1">
    <source>
        <dbReference type="ARBA" id="ARBA00008467"/>
    </source>
</evidence>
<keyword evidence="2 3" id="KW-0808">Transferase</keyword>
<dbReference type="AlphaFoldDB" id="A0A3S1CZQ8"/>
<reference evidence="4" key="1">
    <citation type="submission" date="2020-05" db="EMBL/GenBank/DDBJ databases">
        <title>Chitinophaga laudate sp. nov., isolated from a tropical peat swamp.</title>
        <authorList>
            <person name="Goh C.B.S."/>
            <person name="Lee M.S."/>
            <person name="Parimannan S."/>
            <person name="Pasbakhsh P."/>
            <person name="Yule C.M."/>
            <person name="Rajandas H."/>
            <person name="Loke S."/>
            <person name="Croft L."/>
            <person name="Tan J.B.L."/>
        </authorList>
    </citation>
    <scope>NUCLEOTIDE SEQUENCE</scope>
    <source>
        <strain evidence="4">Mgbs1</strain>
    </source>
</reference>
<dbReference type="GO" id="GO:0006633">
    <property type="term" value="P:fatty acid biosynthetic process"/>
    <property type="evidence" value="ECO:0007669"/>
    <property type="project" value="TreeGrafter"/>
</dbReference>
<dbReference type="Proteomes" id="UP000281028">
    <property type="component" value="Unassembled WGS sequence"/>
</dbReference>
<dbReference type="GO" id="GO:0005829">
    <property type="term" value="C:cytosol"/>
    <property type="evidence" value="ECO:0007669"/>
    <property type="project" value="TreeGrafter"/>
</dbReference>
<sequence>MIVVTGIGVSTAIGCTAHLFMNALLEGKSAFSYLQRAGRQIEDSRFIGAEIKGDIGVDQPGNKLTRYASLSAQVGISTLQEAWNDAQLNDVDPFRIGLVIGGSNFQQRAHQLFREQYAEKIAYLNPSYSMTYLDYDLAAILTAQFGINGFAYTAGGTFASGQLAVIHAAKAVQNGEVDVCIALGALMDLSFWELQAYAGIGAMGSLRFADNPDLACRPFDADSDGFIYGEGCGVLIIESEASAERRKVRRYGQLAGWATKIDGNRGLNPSLQGECDVIRQSLFHADLKPGEINYINPHGSGSPLGDLTEANAIVECGLSHAWINSTKSIIGHTMTAAGIIELIALLLQMRVGVLHPCRNLNNPIFPELNWVSGTAMSEQIYNAINISIGQGGINTAVCIRSVQV</sequence>
<dbReference type="CDD" id="cd00834">
    <property type="entry name" value="KAS_I_II"/>
    <property type="match status" value="1"/>
</dbReference>